<feature type="region of interest" description="Disordered" evidence="2">
    <location>
        <begin position="1"/>
        <end position="22"/>
    </location>
</feature>
<accession>A0A401GY35</accession>
<protein>
    <submittedName>
        <fullName evidence="3">Uncharacterized protein</fullName>
    </submittedName>
</protein>
<dbReference type="Proteomes" id="UP000287166">
    <property type="component" value="Unassembled WGS sequence"/>
</dbReference>
<dbReference type="OrthoDB" id="3235454at2759"/>
<name>A0A401GY35_9APHY</name>
<dbReference type="RefSeq" id="XP_027618051.1">
    <property type="nucleotide sequence ID" value="XM_027762250.1"/>
</dbReference>
<dbReference type="AlphaFoldDB" id="A0A401GY35"/>
<evidence type="ECO:0000256" key="2">
    <source>
        <dbReference type="SAM" id="MobiDB-lite"/>
    </source>
</evidence>
<organism evidence="3 4">
    <name type="scientific">Sparassis crispa</name>
    <dbReference type="NCBI Taxonomy" id="139825"/>
    <lineage>
        <taxon>Eukaryota</taxon>
        <taxon>Fungi</taxon>
        <taxon>Dikarya</taxon>
        <taxon>Basidiomycota</taxon>
        <taxon>Agaricomycotina</taxon>
        <taxon>Agaricomycetes</taxon>
        <taxon>Polyporales</taxon>
        <taxon>Sparassidaceae</taxon>
        <taxon>Sparassis</taxon>
    </lineage>
</organism>
<sequence length="152" mass="17534">MPQRSAKESKLSQQSVSSDDAGLMAVVAQEMQTSWEKKRKEKEGRFLQLAKNELESRISATTDELASTVAEINGIYEKFVLEYASIDDDIRRIWVELLREQQRLLVLAQQKHKFMAERDKEREKGQVQGMAIAKRAMEDFNRLISSLQSEKV</sequence>
<gene>
    <name evidence="3" type="ORF">SCP_1003850</name>
</gene>
<feature type="coiled-coil region" evidence="1">
    <location>
        <begin position="37"/>
        <end position="71"/>
    </location>
</feature>
<dbReference type="GeneID" id="38784055"/>
<keyword evidence="1" id="KW-0175">Coiled coil</keyword>
<comment type="caution">
    <text evidence="3">The sequence shown here is derived from an EMBL/GenBank/DDBJ whole genome shotgun (WGS) entry which is preliminary data.</text>
</comment>
<feature type="compositionally biased region" description="Basic and acidic residues" evidence="2">
    <location>
        <begin position="1"/>
        <end position="10"/>
    </location>
</feature>
<proteinExistence type="predicted"/>
<evidence type="ECO:0000313" key="4">
    <source>
        <dbReference type="Proteomes" id="UP000287166"/>
    </source>
</evidence>
<reference evidence="3 4" key="1">
    <citation type="journal article" date="2018" name="Sci. Rep.">
        <title>Genome sequence of the cauliflower mushroom Sparassis crispa (Hanabiratake) and its association with beneficial usage.</title>
        <authorList>
            <person name="Kiyama R."/>
            <person name="Furutani Y."/>
            <person name="Kawaguchi K."/>
            <person name="Nakanishi T."/>
        </authorList>
    </citation>
    <scope>NUCLEOTIDE SEQUENCE [LARGE SCALE GENOMIC DNA]</scope>
</reference>
<evidence type="ECO:0000256" key="1">
    <source>
        <dbReference type="SAM" id="Coils"/>
    </source>
</evidence>
<evidence type="ECO:0000313" key="3">
    <source>
        <dbReference type="EMBL" id="GBE87138.1"/>
    </source>
</evidence>
<keyword evidence="4" id="KW-1185">Reference proteome</keyword>
<dbReference type="InParanoid" id="A0A401GY35"/>
<dbReference type="EMBL" id="BFAD01000010">
    <property type="protein sequence ID" value="GBE87138.1"/>
    <property type="molecule type" value="Genomic_DNA"/>
</dbReference>